<dbReference type="GO" id="GO:0043709">
    <property type="term" value="P:cell adhesion involved in single-species biofilm formation"/>
    <property type="evidence" value="ECO:0007669"/>
    <property type="project" value="TreeGrafter"/>
</dbReference>
<comment type="caution">
    <text evidence="7">The sequence shown here is derived from an EMBL/GenBank/DDBJ whole genome shotgun (WGS) entry which is preliminary data.</text>
</comment>
<name>A0A0N1KJ15_9GAMM</name>
<evidence type="ECO:0000313" key="7">
    <source>
        <dbReference type="EMBL" id="KPD03786.1"/>
    </source>
</evidence>
<gene>
    <name evidence="7" type="ORF">M992_0705</name>
</gene>
<dbReference type="SUPFAM" id="SSF49401">
    <property type="entry name" value="Bacterial adhesins"/>
    <property type="match status" value="1"/>
</dbReference>
<dbReference type="EMBL" id="LGAA01000007">
    <property type="protein sequence ID" value="KPD03786.1"/>
    <property type="molecule type" value="Genomic_DNA"/>
</dbReference>
<feature type="signal peptide" evidence="5">
    <location>
        <begin position="1"/>
        <end position="22"/>
    </location>
</feature>
<keyword evidence="8" id="KW-1185">Reference proteome</keyword>
<feature type="chain" id="PRO_5005875774" evidence="5">
    <location>
        <begin position="23"/>
        <end position="174"/>
    </location>
</feature>
<evidence type="ECO:0000256" key="4">
    <source>
        <dbReference type="ARBA" id="ARBA00023263"/>
    </source>
</evidence>
<evidence type="ECO:0000256" key="2">
    <source>
        <dbReference type="ARBA" id="ARBA00006671"/>
    </source>
</evidence>
<accession>A0A0N1KJ15</accession>
<dbReference type="PANTHER" id="PTHR33420">
    <property type="entry name" value="FIMBRIAL SUBUNIT ELFA-RELATED"/>
    <property type="match status" value="1"/>
</dbReference>
<dbReference type="Pfam" id="PF00419">
    <property type="entry name" value="Fimbrial"/>
    <property type="match status" value="1"/>
</dbReference>
<dbReference type="AlphaFoldDB" id="A0A0N1KJ15"/>
<dbReference type="GO" id="GO:0009289">
    <property type="term" value="C:pilus"/>
    <property type="evidence" value="ECO:0007669"/>
    <property type="project" value="UniProtKB-SubCell"/>
</dbReference>
<evidence type="ECO:0000256" key="5">
    <source>
        <dbReference type="SAM" id="SignalP"/>
    </source>
</evidence>
<dbReference type="Proteomes" id="UP000053226">
    <property type="component" value="Unassembled WGS sequence"/>
</dbReference>
<evidence type="ECO:0000256" key="1">
    <source>
        <dbReference type="ARBA" id="ARBA00004561"/>
    </source>
</evidence>
<keyword evidence="3 5" id="KW-0732">Signal</keyword>
<sequence>MKKTVIAATIITTTLFCANVFAKDGTIRFVGDIVDSPCVVNPESQDQLVRLGQVKRASLLKDTVSTPVPFQIILEECDITADAGLSVEVGFTGEGAEEAPELITLSGPGSAKKVGIQLLDETGSAIALNTETFTKENLVANQNILNFAAQYKKIGENVEIGHANGTADFNLTYK</sequence>
<dbReference type="InterPro" id="IPR008966">
    <property type="entry name" value="Adhesion_dom_sf"/>
</dbReference>
<dbReference type="InterPro" id="IPR036937">
    <property type="entry name" value="Adhesion_dom_fimbrial_sf"/>
</dbReference>
<protein>
    <submittedName>
        <fullName evidence="7">Long polar fimbria protein A</fullName>
    </submittedName>
</protein>
<evidence type="ECO:0000313" key="8">
    <source>
        <dbReference type="Proteomes" id="UP000053226"/>
    </source>
</evidence>
<organism evidence="7 8">
    <name type="scientific">Moellerella wisconsensis ATCC 35017</name>
    <dbReference type="NCBI Taxonomy" id="1354267"/>
    <lineage>
        <taxon>Bacteria</taxon>
        <taxon>Pseudomonadati</taxon>
        <taxon>Pseudomonadota</taxon>
        <taxon>Gammaproteobacteria</taxon>
        <taxon>Enterobacterales</taxon>
        <taxon>Morganellaceae</taxon>
        <taxon>Moellerella</taxon>
    </lineage>
</organism>
<evidence type="ECO:0000256" key="3">
    <source>
        <dbReference type="ARBA" id="ARBA00022729"/>
    </source>
</evidence>
<dbReference type="InterPro" id="IPR000259">
    <property type="entry name" value="Adhesion_dom_fimbrial"/>
</dbReference>
<dbReference type="Gene3D" id="2.60.40.1090">
    <property type="entry name" value="Fimbrial-type adhesion domain"/>
    <property type="match status" value="1"/>
</dbReference>
<feature type="domain" description="Fimbrial-type adhesion" evidence="6">
    <location>
        <begin position="28"/>
        <end position="174"/>
    </location>
</feature>
<reference evidence="7 8" key="1">
    <citation type="submission" date="2015-07" db="EMBL/GenBank/DDBJ databases">
        <title>ATOL: Assembling a taxonomically balanced genome-scale reconstruction of the evolutionary history of the Enterobacteriaceae.</title>
        <authorList>
            <person name="Plunkett G.III."/>
            <person name="Neeno-Eckwall E.C."/>
            <person name="Glasner J.D."/>
            <person name="Perna N.T."/>
        </authorList>
    </citation>
    <scope>NUCLEOTIDE SEQUENCE [LARGE SCALE GENOMIC DNA]</scope>
    <source>
        <strain evidence="7 8">ATCC 35017</strain>
    </source>
</reference>
<proteinExistence type="inferred from homology"/>
<dbReference type="RefSeq" id="WP_053907341.1">
    <property type="nucleotide sequence ID" value="NZ_CAWMUS010000007.1"/>
</dbReference>
<dbReference type="PANTHER" id="PTHR33420:SF12">
    <property type="entry name" value="FIMBRIN-LIKE PROTEIN FIMI-RELATED"/>
    <property type="match status" value="1"/>
</dbReference>
<comment type="similarity">
    <text evidence="2">Belongs to the fimbrial protein family.</text>
</comment>
<dbReference type="OrthoDB" id="6455611at2"/>
<dbReference type="InterPro" id="IPR050263">
    <property type="entry name" value="Bact_Fimbrial_Adh_Pro"/>
</dbReference>
<keyword evidence="4" id="KW-0281">Fimbrium</keyword>
<comment type="subcellular location">
    <subcellularLocation>
        <location evidence="1">Fimbrium</location>
    </subcellularLocation>
</comment>
<evidence type="ECO:0000259" key="6">
    <source>
        <dbReference type="Pfam" id="PF00419"/>
    </source>
</evidence>